<dbReference type="Pfam" id="PF12619">
    <property type="entry name" value="MCM2_N"/>
    <property type="match status" value="1"/>
</dbReference>
<dbReference type="GO" id="GO:0042555">
    <property type="term" value="C:MCM complex"/>
    <property type="evidence" value="ECO:0007669"/>
    <property type="project" value="InterPro"/>
</dbReference>
<evidence type="ECO:0000256" key="6">
    <source>
        <dbReference type="ARBA" id="ARBA00022723"/>
    </source>
</evidence>
<dbReference type="FunFam" id="3.40.50.300:FF:000138">
    <property type="entry name" value="DNA helicase"/>
    <property type="match status" value="1"/>
</dbReference>
<evidence type="ECO:0000256" key="12">
    <source>
        <dbReference type="ARBA" id="ARBA00022840"/>
    </source>
</evidence>
<dbReference type="Pfam" id="PF17855">
    <property type="entry name" value="MCM_lid"/>
    <property type="match status" value="1"/>
</dbReference>
<dbReference type="Pfam" id="PF23669">
    <property type="entry name" value="WHD_MCM2"/>
    <property type="match status" value="1"/>
</dbReference>
<evidence type="ECO:0000256" key="2">
    <source>
        <dbReference type="ARBA" id="ARBA00008010"/>
    </source>
</evidence>
<evidence type="ECO:0000256" key="4">
    <source>
        <dbReference type="ARBA" id="ARBA00018925"/>
    </source>
</evidence>
<dbReference type="GO" id="GO:0016787">
    <property type="term" value="F:hydrolase activity"/>
    <property type="evidence" value="ECO:0007669"/>
    <property type="project" value="UniProtKB-KW"/>
</dbReference>
<feature type="compositionally biased region" description="Basic and acidic residues" evidence="17">
    <location>
        <begin position="64"/>
        <end position="74"/>
    </location>
</feature>
<evidence type="ECO:0000256" key="7">
    <source>
        <dbReference type="ARBA" id="ARBA00022741"/>
    </source>
</evidence>
<dbReference type="PANTHER" id="PTHR11630">
    <property type="entry name" value="DNA REPLICATION LICENSING FACTOR MCM FAMILY MEMBER"/>
    <property type="match status" value="1"/>
</dbReference>
<comment type="similarity">
    <text evidence="2">Belongs to the MCM family.</text>
</comment>
<dbReference type="GO" id="GO:0000727">
    <property type="term" value="P:double-strand break repair via break-induced replication"/>
    <property type="evidence" value="ECO:0007669"/>
    <property type="project" value="TreeGrafter"/>
</dbReference>
<dbReference type="PROSITE" id="PS00847">
    <property type="entry name" value="MCM_1"/>
    <property type="match status" value="1"/>
</dbReference>
<evidence type="ECO:0000256" key="3">
    <source>
        <dbReference type="ARBA" id="ARBA00012551"/>
    </source>
</evidence>
<feature type="region of interest" description="Disordered" evidence="17">
    <location>
        <begin position="1"/>
        <end position="31"/>
    </location>
</feature>
<evidence type="ECO:0000256" key="15">
    <source>
        <dbReference type="ARBA" id="ARBA00023306"/>
    </source>
</evidence>
<dbReference type="EMBL" id="JAJJMA010297193">
    <property type="protein sequence ID" value="MCL7047802.1"/>
    <property type="molecule type" value="Genomic_DNA"/>
</dbReference>
<comment type="catalytic activity">
    <reaction evidence="16">
        <text>ATP + H2O = ADP + phosphate + H(+)</text>
        <dbReference type="Rhea" id="RHEA:13065"/>
        <dbReference type="ChEBI" id="CHEBI:15377"/>
        <dbReference type="ChEBI" id="CHEBI:15378"/>
        <dbReference type="ChEBI" id="CHEBI:30616"/>
        <dbReference type="ChEBI" id="CHEBI:43474"/>
        <dbReference type="ChEBI" id="CHEBI:456216"/>
        <dbReference type="EC" id="3.6.4.12"/>
    </reaction>
</comment>
<dbReference type="Proteomes" id="UP001177140">
    <property type="component" value="Unassembled WGS sequence"/>
</dbReference>
<gene>
    <name evidence="19" type="ORF">MKW94_000201</name>
</gene>
<dbReference type="SMART" id="SM00350">
    <property type="entry name" value="MCM"/>
    <property type="match status" value="1"/>
</dbReference>
<keyword evidence="13" id="KW-0238">DNA-binding</keyword>
<dbReference type="Pfam" id="PF00493">
    <property type="entry name" value="MCM"/>
    <property type="match status" value="1"/>
</dbReference>
<dbReference type="InterPro" id="IPR059098">
    <property type="entry name" value="WHD_MCM2"/>
</dbReference>
<dbReference type="InterPro" id="IPR027417">
    <property type="entry name" value="P-loop_NTPase"/>
</dbReference>
<dbReference type="PRINTS" id="PR01658">
    <property type="entry name" value="MCMPROTEIN2"/>
</dbReference>
<dbReference type="EC" id="3.6.4.12" evidence="3"/>
<evidence type="ECO:0000256" key="9">
    <source>
        <dbReference type="ARBA" id="ARBA00022801"/>
    </source>
</evidence>
<dbReference type="PANTHER" id="PTHR11630:SF44">
    <property type="entry name" value="DNA REPLICATION LICENSING FACTOR MCM2"/>
    <property type="match status" value="1"/>
</dbReference>
<dbReference type="GO" id="GO:0005634">
    <property type="term" value="C:nucleus"/>
    <property type="evidence" value="ECO:0007669"/>
    <property type="project" value="UniProtKB-SubCell"/>
</dbReference>
<keyword evidence="20" id="KW-1185">Reference proteome</keyword>
<dbReference type="GO" id="GO:0043138">
    <property type="term" value="F:3'-5' DNA helicase activity"/>
    <property type="evidence" value="ECO:0007669"/>
    <property type="project" value="TreeGrafter"/>
</dbReference>
<keyword evidence="15" id="KW-0131">Cell cycle</keyword>
<comment type="caution">
    <text evidence="19">The sequence shown here is derived from an EMBL/GenBank/DDBJ whole genome shotgun (WGS) entry which is preliminary data.</text>
</comment>
<dbReference type="PRINTS" id="PR01657">
    <property type="entry name" value="MCMFAMILY"/>
</dbReference>
<dbReference type="InterPro" id="IPR001208">
    <property type="entry name" value="MCM_dom"/>
</dbReference>
<dbReference type="AlphaFoldDB" id="A0AA42B1B2"/>
<dbReference type="InterPro" id="IPR018525">
    <property type="entry name" value="MCM_CS"/>
</dbReference>
<dbReference type="Gene3D" id="2.40.50.140">
    <property type="entry name" value="Nucleic acid-binding proteins"/>
    <property type="match status" value="1"/>
</dbReference>
<feature type="domain" description="MCM C-terminal AAA(+) ATPase" evidence="18">
    <location>
        <begin position="472"/>
        <end position="678"/>
    </location>
</feature>
<dbReference type="Pfam" id="PF17207">
    <property type="entry name" value="MCM_OB"/>
    <property type="match status" value="1"/>
</dbReference>
<dbReference type="InterPro" id="IPR031327">
    <property type="entry name" value="MCM"/>
</dbReference>
<keyword evidence="5" id="KW-0235">DNA replication</keyword>
<evidence type="ECO:0000256" key="11">
    <source>
        <dbReference type="ARBA" id="ARBA00022833"/>
    </source>
</evidence>
<evidence type="ECO:0000256" key="10">
    <source>
        <dbReference type="ARBA" id="ARBA00022806"/>
    </source>
</evidence>
<comment type="subcellular location">
    <subcellularLocation>
        <location evidence="1">Nucleus</location>
    </subcellularLocation>
</comment>
<dbReference type="Gene3D" id="3.30.1640.10">
    <property type="entry name" value="mini-chromosome maintenance (MCM) complex, chain A, domain 1"/>
    <property type="match status" value="1"/>
</dbReference>
<name>A0AA42B1B2_PAPNU</name>
<dbReference type="InterPro" id="IPR008045">
    <property type="entry name" value="MCM2"/>
</dbReference>
<keyword evidence="7" id="KW-0547">Nucleotide-binding</keyword>
<dbReference type="SUPFAM" id="SSF52540">
    <property type="entry name" value="P-loop containing nucleoside triphosphate hydrolases"/>
    <property type="match status" value="1"/>
</dbReference>
<proteinExistence type="inferred from homology"/>
<dbReference type="GO" id="GO:1902975">
    <property type="term" value="P:mitotic DNA replication initiation"/>
    <property type="evidence" value="ECO:0007669"/>
    <property type="project" value="TreeGrafter"/>
</dbReference>
<keyword evidence="10" id="KW-0347">Helicase</keyword>
<dbReference type="GO" id="GO:0017116">
    <property type="term" value="F:single-stranded DNA helicase activity"/>
    <property type="evidence" value="ECO:0007669"/>
    <property type="project" value="TreeGrafter"/>
</dbReference>
<keyword evidence="6" id="KW-0479">Metal-binding</keyword>
<evidence type="ECO:0000256" key="16">
    <source>
        <dbReference type="ARBA" id="ARBA00047995"/>
    </source>
</evidence>
<evidence type="ECO:0000313" key="19">
    <source>
        <dbReference type="EMBL" id="MCL7047802.1"/>
    </source>
</evidence>
<keyword evidence="8" id="KW-0863">Zinc-finger</keyword>
<dbReference type="Gene3D" id="3.40.50.300">
    <property type="entry name" value="P-loop containing nucleotide triphosphate hydrolases"/>
    <property type="match status" value="1"/>
</dbReference>
<evidence type="ECO:0000256" key="14">
    <source>
        <dbReference type="ARBA" id="ARBA00023242"/>
    </source>
</evidence>
<dbReference type="PROSITE" id="PS50051">
    <property type="entry name" value="MCM_2"/>
    <property type="match status" value="1"/>
</dbReference>
<feature type="compositionally biased region" description="Basic and acidic residues" evidence="17">
    <location>
        <begin position="84"/>
        <end position="100"/>
    </location>
</feature>
<sequence>MVENSSTPDSSGFSTDSETHSDAEEAELNPSIVLPWVLHRAEEEEGDGEYLYRDNFLNDYGSMGDHDQYERVGLDDSSEDERDFDQIMKDKRAAEVELDIRHRRTKRSRASSSKTEPKSHDDAEGTPSSPGRFQGGWDSRDDISMTDQTDDEPHDDQGGAHSGDGSMMYEVQGTLREWITRDEVRRLIAKDFKEFLLASKNQQQEFEYIRVINEMVAANKCSLEIDYVHFVKSHPNIAIWLADAPQPVLEVMEDVAERVVFNLHPNYKNIHQKIFVRITSFPVFDQIRNIRQIHLNTMIRIEGVVTRRSGVFPQLQKVKYDCNNCCSVLGAFLQNSYSEVKEGSEVKVGSCPECLLKGPFTVNMEQTVYRNYQKLTLQESPGTVPAGRVPRHVAVTLLNDLIDCARPGEEIEVTGVYTNNFDLSLNTQNGCPVFATVVVANYVTKKGDFFSAYKLTQEDKHEIEKLAKDPRIGERIVKSIAPSIYGHEDIKMALALSMFGGQEKNVDGKHRIRGDINVLLLGDPGTAKSHFLKYAEKTVQRAIYTTGKGASAVGLTAAVHKDPKTREWTLEGGALVLADRGICLIDDFDKMNKKDRVSIHEAMEQQSISISKAGIVTSLQARCSLIAAANPIGGRYDSSKTFSQNVELTDPIISRFDVLCVVKDVVDPVLDEKTAESVIKSHCKSLAKGAKLDDMSASDYQADPDASAEPVDQEILSQDMLKKYITYAKLNVFPRLHDAELNKVTEVYAKLRRESLDGQGVPVAVRHIESMIRISEAHARMHLRQHVNQDDVDMAIRVLLESFISTQKLAVQIALQQSFRKYMTLKKDHNGILIHILHELVKDALHVEELVNGSTAGLTQIEVKVVELHNKARDYEIYDLQPFFSSPQFSTANFHLNEDGSVIKHPLAR</sequence>
<dbReference type="GO" id="GO:0005524">
    <property type="term" value="F:ATP binding"/>
    <property type="evidence" value="ECO:0007669"/>
    <property type="project" value="UniProtKB-KW"/>
</dbReference>
<dbReference type="InterPro" id="IPR027925">
    <property type="entry name" value="MCM_N"/>
</dbReference>
<keyword evidence="12" id="KW-0067">ATP-binding</keyword>
<dbReference type="GO" id="GO:0008270">
    <property type="term" value="F:zinc ion binding"/>
    <property type="evidence" value="ECO:0007669"/>
    <property type="project" value="UniProtKB-KW"/>
</dbReference>
<keyword evidence="9" id="KW-0378">Hydrolase</keyword>
<organism evidence="19 20">
    <name type="scientific">Papaver nudicaule</name>
    <name type="common">Iceland poppy</name>
    <dbReference type="NCBI Taxonomy" id="74823"/>
    <lineage>
        <taxon>Eukaryota</taxon>
        <taxon>Viridiplantae</taxon>
        <taxon>Streptophyta</taxon>
        <taxon>Embryophyta</taxon>
        <taxon>Tracheophyta</taxon>
        <taxon>Spermatophyta</taxon>
        <taxon>Magnoliopsida</taxon>
        <taxon>Ranunculales</taxon>
        <taxon>Papaveraceae</taxon>
        <taxon>Papaveroideae</taxon>
        <taxon>Papaver</taxon>
    </lineage>
</organism>
<evidence type="ECO:0000313" key="20">
    <source>
        <dbReference type="Proteomes" id="UP001177140"/>
    </source>
</evidence>
<feature type="compositionally biased region" description="Polar residues" evidence="17">
    <location>
        <begin position="1"/>
        <end position="16"/>
    </location>
</feature>
<dbReference type="Pfam" id="PF14551">
    <property type="entry name" value="MCM_N"/>
    <property type="match status" value="1"/>
</dbReference>
<dbReference type="GO" id="GO:0003697">
    <property type="term" value="F:single-stranded DNA binding"/>
    <property type="evidence" value="ECO:0007669"/>
    <property type="project" value="TreeGrafter"/>
</dbReference>
<feature type="region of interest" description="Disordered" evidence="17">
    <location>
        <begin position="55"/>
        <end position="167"/>
    </location>
</feature>
<evidence type="ECO:0000256" key="5">
    <source>
        <dbReference type="ARBA" id="ARBA00022705"/>
    </source>
</evidence>
<dbReference type="InterPro" id="IPR041562">
    <property type="entry name" value="MCM_lid"/>
</dbReference>
<evidence type="ECO:0000256" key="13">
    <source>
        <dbReference type="ARBA" id="ARBA00023125"/>
    </source>
</evidence>
<dbReference type="InterPro" id="IPR012340">
    <property type="entry name" value="NA-bd_OB-fold"/>
</dbReference>
<dbReference type="Gene3D" id="2.20.28.10">
    <property type="match status" value="1"/>
</dbReference>
<dbReference type="InterPro" id="IPR033762">
    <property type="entry name" value="MCM_OB"/>
</dbReference>
<keyword evidence="11" id="KW-0862">Zinc</keyword>
<evidence type="ECO:0000256" key="8">
    <source>
        <dbReference type="ARBA" id="ARBA00022771"/>
    </source>
</evidence>
<keyword evidence="14" id="KW-0539">Nucleus</keyword>
<evidence type="ECO:0000256" key="1">
    <source>
        <dbReference type="ARBA" id="ARBA00004123"/>
    </source>
</evidence>
<protein>
    <recommendedName>
        <fullName evidence="4">DNA replication licensing factor MCM2</fullName>
        <ecNumber evidence="3">3.6.4.12</ecNumber>
    </recommendedName>
</protein>
<reference evidence="19" key="1">
    <citation type="submission" date="2022-03" db="EMBL/GenBank/DDBJ databases">
        <title>A functionally conserved STORR gene fusion in Papaver species that diverged 16.8 million years ago.</title>
        <authorList>
            <person name="Catania T."/>
        </authorList>
    </citation>
    <scope>NUCLEOTIDE SEQUENCE</scope>
    <source>
        <strain evidence="19">S-191538</strain>
    </source>
</reference>
<evidence type="ECO:0000256" key="17">
    <source>
        <dbReference type="SAM" id="MobiDB-lite"/>
    </source>
</evidence>
<evidence type="ECO:0000259" key="18">
    <source>
        <dbReference type="PROSITE" id="PS50051"/>
    </source>
</evidence>
<dbReference type="FunFam" id="3.30.1640.10:FF:000008">
    <property type="entry name" value="DNA helicase"/>
    <property type="match status" value="1"/>
</dbReference>
<dbReference type="SUPFAM" id="SSF50249">
    <property type="entry name" value="Nucleic acid-binding proteins"/>
    <property type="match status" value="1"/>
</dbReference>
<accession>A0AA42B1B2</accession>